<name>A0A6J6SBS5_9ZZZZ</name>
<feature type="domain" description="Glycosyl transferase family 28 C-terminal" evidence="1">
    <location>
        <begin position="228"/>
        <end position="280"/>
    </location>
</feature>
<dbReference type="EMBL" id="CAEZYQ010000003">
    <property type="protein sequence ID" value="CAB4731997.1"/>
    <property type="molecule type" value="Genomic_DNA"/>
</dbReference>
<dbReference type="SUPFAM" id="SSF53756">
    <property type="entry name" value="UDP-Glycosyltransferase/glycogen phosphorylase"/>
    <property type="match status" value="1"/>
</dbReference>
<sequence>MSRTGGLGWYVHHHGRGHLHRALAVARELEEPVTGLSSLPRPEGWAGDWVHLAPDDPPSTVGDPTAGGRLHWVPPHHPGLSRRSHQLSTWLDAARPRAVVVDVSVEVTLLVRLHGVPVVGVVLPGRRDDAAHRLALDVSDVLVGAWPEEATVAMLPGLPTEVHERVHAVGALSRHPVAQRSPHARTVTFLGGAGGHDLAPEALEDLLSRARASTPTWSWEVAGPGRWHDDVAGLLERSSVVVTHAGQNALAEVAAARRPAVVVPQSRPHEEQVTSAAALAAGGWPVTVLPALPDAGWPDLLERTAGRDGGRWSSWVDGGAAGRFAALLRDVR</sequence>
<dbReference type="Pfam" id="PF04101">
    <property type="entry name" value="Glyco_tran_28_C"/>
    <property type="match status" value="1"/>
</dbReference>
<proteinExistence type="predicted"/>
<evidence type="ECO:0000259" key="1">
    <source>
        <dbReference type="Pfam" id="PF04101"/>
    </source>
</evidence>
<dbReference type="AlphaFoldDB" id="A0A6J6SBS5"/>
<organism evidence="2">
    <name type="scientific">freshwater metagenome</name>
    <dbReference type="NCBI Taxonomy" id="449393"/>
    <lineage>
        <taxon>unclassified sequences</taxon>
        <taxon>metagenomes</taxon>
        <taxon>ecological metagenomes</taxon>
    </lineage>
</organism>
<dbReference type="Gene3D" id="3.40.50.2000">
    <property type="entry name" value="Glycogen Phosphorylase B"/>
    <property type="match status" value="1"/>
</dbReference>
<accession>A0A6J6SBS5</accession>
<dbReference type="InterPro" id="IPR007235">
    <property type="entry name" value="Glyco_trans_28_C"/>
</dbReference>
<gene>
    <name evidence="2" type="ORF">UFOPK2761_00574</name>
</gene>
<protein>
    <submittedName>
        <fullName evidence="2">Unannotated protein</fullName>
    </submittedName>
</protein>
<dbReference type="GO" id="GO:0016758">
    <property type="term" value="F:hexosyltransferase activity"/>
    <property type="evidence" value="ECO:0007669"/>
    <property type="project" value="InterPro"/>
</dbReference>
<reference evidence="2" key="1">
    <citation type="submission" date="2020-05" db="EMBL/GenBank/DDBJ databases">
        <authorList>
            <person name="Chiriac C."/>
            <person name="Salcher M."/>
            <person name="Ghai R."/>
            <person name="Kavagutti S V."/>
        </authorList>
    </citation>
    <scope>NUCLEOTIDE SEQUENCE</scope>
</reference>
<evidence type="ECO:0000313" key="2">
    <source>
        <dbReference type="EMBL" id="CAB4731997.1"/>
    </source>
</evidence>